<dbReference type="PANTHER" id="PTHR11306">
    <property type="entry name" value="NIEMANN PICK TYPE C2 PROTEIN NPC2-RELATED"/>
    <property type="match status" value="1"/>
</dbReference>
<gene>
    <name evidence="8" type="primary">putative Protein NPC2 homolog</name>
    <name evidence="8" type="ORF">CLUMA_CG018703</name>
</gene>
<proteinExistence type="inferred from homology"/>
<dbReference type="GO" id="GO:0032367">
    <property type="term" value="P:intracellular cholesterol transport"/>
    <property type="evidence" value="ECO:0007669"/>
    <property type="project" value="InterPro"/>
</dbReference>
<dbReference type="InterPro" id="IPR039670">
    <property type="entry name" value="NPC2-like"/>
</dbReference>
<name>A0A1J1J2J9_9DIPT</name>
<keyword evidence="4 6" id="KW-0732">Signal</keyword>
<feature type="chain" id="PRO_5012678614" evidence="6">
    <location>
        <begin position="21"/>
        <end position="151"/>
    </location>
</feature>
<dbReference type="SMART" id="SM00737">
    <property type="entry name" value="ML"/>
    <property type="match status" value="1"/>
</dbReference>
<dbReference type="InterPro" id="IPR033916">
    <property type="entry name" value="ML_Npc2-like"/>
</dbReference>
<evidence type="ECO:0000259" key="7">
    <source>
        <dbReference type="SMART" id="SM00737"/>
    </source>
</evidence>
<evidence type="ECO:0000256" key="6">
    <source>
        <dbReference type="SAM" id="SignalP"/>
    </source>
</evidence>
<dbReference type="Gene3D" id="2.60.40.770">
    <property type="match status" value="1"/>
</dbReference>
<dbReference type="AlphaFoldDB" id="A0A1J1J2J9"/>
<keyword evidence="5" id="KW-1015">Disulfide bond</keyword>
<dbReference type="Pfam" id="PF02221">
    <property type="entry name" value="E1_DerP2_DerF2"/>
    <property type="match status" value="1"/>
</dbReference>
<dbReference type="SUPFAM" id="SSF81296">
    <property type="entry name" value="E set domains"/>
    <property type="match status" value="1"/>
</dbReference>
<dbReference type="EMBL" id="CVRI01000065">
    <property type="protein sequence ID" value="CRL05670.1"/>
    <property type="molecule type" value="Genomic_DNA"/>
</dbReference>
<evidence type="ECO:0000313" key="8">
    <source>
        <dbReference type="EMBL" id="CRL05670.1"/>
    </source>
</evidence>
<reference evidence="8 9" key="1">
    <citation type="submission" date="2015-04" db="EMBL/GenBank/DDBJ databases">
        <authorList>
            <person name="Syromyatnikov M.Y."/>
            <person name="Popov V.N."/>
        </authorList>
    </citation>
    <scope>NUCLEOTIDE SEQUENCE [LARGE SCALE GENOMIC DNA]</scope>
</reference>
<organism evidence="8 9">
    <name type="scientific">Clunio marinus</name>
    <dbReference type="NCBI Taxonomy" id="568069"/>
    <lineage>
        <taxon>Eukaryota</taxon>
        <taxon>Metazoa</taxon>
        <taxon>Ecdysozoa</taxon>
        <taxon>Arthropoda</taxon>
        <taxon>Hexapoda</taxon>
        <taxon>Insecta</taxon>
        <taxon>Pterygota</taxon>
        <taxon>Neoptera</taxon>
        <taxon>Endopterygota</taxon>
        <taxon>Diptera</taxon>
        <taxon>Nematocera</taxon>
        <taxon>Chironomoidea</taxon>
        <taxon>Chironomidae</taxon>
        <taxon>Clunio</taxon>
    </lineage>
</organism>
<sequence length="151" mass="16596">MKYLTGVIGLIICLSVVVESVVFTDCGSIKGKFTKVSVSNCDETKPKCVLKRGTNATVNIDFQLNNEIEKEIKVICHGKVSGLDVPFKLPNPDACVNSGLSCPLKKGIVYQYTASFPILKIYPKLDVEVRFELRNSEGKDIICVVIPSKIQ</sequence>
<evidence type="ECO:0000256" key="3">
    <source>
        <dbReference type="ARBA" id="ARBA00022525"/>
    </source>
</evidence>
<dbReference type="GO" id="GO:0032934">
    <property type="term" value="F:sterol binding"/>
    <property type="evidence" value="ECO:0007669"/>
    <property type="project" value="InterPro"/>
</dbReference>
<dbReference type="InterPro" id="IPR003172">
    <property type="entry name" value="ML_dom"/>
</dbReference>
<feature type="signal peptide" evidence="6">
    <location>
        <begin position="1"/>
        <end position="20"/>
    </location>
</feature>
<evidence type="ECO:0000256" key="2">
    <source>
        <dbReference type="ARBA" id="ARBA00006370"/>
    </source>
</evidence>
<dbReference type="STRING" id="568069.A0A1J1J2J9"/>
<feature type="domain" description="MD-2-related lipid-recognition" evidence="7">
    <location>
        <begin position="23"/>
        <end position="148"/>
    </location>
</feature>
<dbReference type="FunFam" id="2.60.40.770:FF:000001">
    <property type="entry name" value="NPC intracellular cholesterol transporter 2"/>
    <property type="match status" value="1"/>
</dbReference>
<keyword evidence="9" id="KW-1185">Reference proteome</keyword>
<dbReference type="OrthoDB" id="4937502at2759"/>
<comment type="subcellular location">
    <subcellularLocation>
        <location evidence="1">Secreted</location>
    </subcellularLocation>
</comment>
<evidence type="ECO:0000256" key="4">
    <source>
        <dbReference type="ARBA" id="ARBA00022729"/>
    </source>
</evidence>
<dbReference type="PANTHER" id="PTHR11306:SF68">
    <property type="entry name" value="NPC INTRACELLULAR CHOLESTEROL TRANSPORTER 2"/>
    <property type="match status" value="1"/>
</dbReference>
<evidence type="ECO:0000256" key="5">
    <source>
        <dbReference type="ARBA" id="ARBA00023157"/>
    </source>
</evidence>
<protein>
    <submittedName>
        <fullName evidence="8">CLUMA_CG018703, isoform A</fullName>
    </submittedName>
</protein>
<comment type="similarity">
    <text evidence="2">Belongs to the NPC2 family.</text>
</comment>
<dbReference type="CDD" id="cd00916">
    <property type="entry name" value="Npc2_like"/>
    <property type="match status" value="1"/>
</dbReference>
<evidence type="ECO:0000313" key="9">
    <source>
        <dbReference type="Proteomes" id="UP000183832"/>
    </source>
</evidence>
<evidence type="ECO:0000256" key="1">
    <source>
        <dbReference type="ARBA" id="ARBA00004613"/>
    </source>
</evidence>
<dbReference type="GO" id="GO:0005576">
    <property type="term" value="C:extracellular region"/>
    <property type="evidence" value="ECO:0007669"/>
    <property type="project" value="UniProtKB-SubCell"/>
</dbReference>
<keyword evidence="3" id="KW-0964">Secreted</keyword>
<accession>A0A1J1J2J9</accession>
<dbReference type="Proteomes" id="UP000183832">
    <property type="component" value="Unassembled WGS sequence"/>
</dbReference>
<dbReference type="InterPro" id="IPR014756">
    <property type="entry name" value="Ig_E-set"/>
</dbReference>